<accession>A0A1R1XVH7</accession>
<dbReference type="GO" id="GO:0004516">
    <property type="term" value="F:nicotinate phosphoribosyltransferase activity"/>
    <property type="evidence" value="ECO:0007669"/>
    <property type="project" value="UniProtKB-UniRule"/>
</dbReference>
<feature type="domain" description="Nicotinate phosphoribosyltransferase N-terminal" evidence="10">
    <location>
        <begin position="1"/>
        <end position="85"/>
    </location>
</feature>
<evidence type="ECO:0000256" key="4">
    <source>
        <dbReference type="ARBA" id="ARBA00022553"/>
    </source>
</evidence>
<dbReference type="PANTHER" id="PTHR11098:SF1">
    <property type="entry name" value="NICOTINATE PHOSPHORIBOSYLTRANSFERASE"/>
    <property type="match status" value="1"/>
</dbReference>
<gene>
    <name evidence="11" type="ORF">AYI69_g6921</name>
</gene>
<keyword evidence="4" id="KW-0597">Phosphoprotein</keyword>
<comment type="similarity">
    <text evidence="2 8">Belongs to the NAPRTase family.</text>
</comment>
<name>A0A1R1XVH7_9FUNG</name>
<proteinExistence type="inferred from homology"/>
<dbReference type="GO" id="GO:0034355">
    <property type="term" value="P:NAD+ biosynthetic process via the salvage pathway"/>
    <property type="evidence" value="ECO:0007669"/>
    <property type="project" value="TreeGrafter"/>
</dbReference>
<comment type="caution">
    <text evidence="11">The sequence shown here is derived from an EMBL/GenBank/DDBJ whole genome shotgun (WGS) entry which is preliminary data.</text>
</comment>
<comment type="function">
    <text evidence="8">Catalyzes the synthesis of beta-nicotinate D-ribonucleotide from nicotinate and 5-phospho-D-ribose 1-phosphate at the expense of ATP.</text>
</comment>
<evidence type="ECO:0000256" key="2">
    <source>
        <dbReference type="ARBA" id="ARBA00010897"/>
    </source>
</evidence>
<comment type="pathway">
    <text evidence="1 8">Cofactor biosynthesis; NAD(+) biosynthesis; nicotinate D-ribonucleotide from nicotinate: step 1/1.</text>
</comment>
<evidence type="ECO:0000256" key="3">
    <source>
        <dbReference type="ARBA" id="ARBA00013236"/>
    </source>
</evidence>
<organism evidence="11 12">
    <name type="scientific">Smittium culicis</name>
    <dbReference type="NCBI Taxonomy" id="133412"/>
    <lineage>
        <taxon>Eukaryota</taxon>
        <taxon>Fungi</taxon>
        <taxon>Fungi incertae sedis</taxon>
        <taxon>Zoopagomycota</taxon>
        <taxon>Kickxellomycotina</taxon>
        <taxon>Harpellomycetes</taxon>
        <taxon>Harpellales</taxon>
        <taxon>Legeriomycetaceae</taxon>
        <taxon>Smittium</taxon>
    </lineage>
</organism>
<dbReference type="Gene3D" id="3.20.140.10">
    <property type="entry name" value="nicotinate phosphoribosyltransferase"/>
    <property type="match status" value="1"/>
</dbReference>
<dbReference type="Pfam" id="PF04095">
    <property type="entry name" value="NAPRTase"/>
    <property type="match status" value="1"/>
</dbReference>
<dbReference type="SUPFAM" id="SSF51690">
    <property type="entry name" value="Nicotinate/Quinolinate PRTase C-terminal domain-like"/>
    <property type="match status" value="1"/>
</dbReference>
<dbReference type="InterPro" id="IPR007229">
    <property type="entry name" value="Nic_PRibTrfase-Fam"/>
</dbReference>
<dbReference type="PANTHER" id="PTHR11098">
    <property type="entry name" value="NICOTINATE PHOSPHORIBOSYLTRANSFERASE"/>
    <property type="match status" value="1"/>
</dbReference>
<dbReference type="SUPFAM" id="SSF54675">
    <property type="entry name" value="Nicotinate/Quinolinate PRTase N-terminal domain-like"/>
    <property type="match status" value="1"/>
</dbReference>
<keyword evidence="5 8" id="KW-0436">Ligase</keyword>
<dbReference type="NCBIfam" id="TIGR01514">
    <property type="entry name" value="NAPRTase"/>
    <property type="match status" value="1"/>
</dbReference>
<dbReference type="GO" id="GO:0016757">
    <property type="term" value="F:glycosyltransferase activity"/>
    <property type="evidence" value="ECO:0007669"/>
    <property type="project" value="UniProtKB-KW"/>
</dbReference>
<evidence type="ECO:0000256" key="5">
    <source>
        <dbReference type="ARBA" id="ARBA00022598"/>
    </source>
</evidence>
<evidence type="ECO:0000259" key="9">
    <source>
        <dbReference type="Pfam" id="PF04095"/>
    </source>
</evidence>
<protein>
    <recommendedName>
        <fullName evidence="3 8">Nicotinate phosphoribosyltransferase</fullName>
        <ecNumber evidence="3 8">6.3.4.21</ecNumber>
    </recommendedName>
</protein>
<dbReference type="EC" id="6.3.4.21" evidence="3 8"/>
<dbReference type="Proteomes" id="UP000187429">
    <property type="component" value="Unassembled WGS sequence"/>
</dbReference>
<dbReference type="OrthoDB" id="193380at2759"/>
<comment type="PTM">
    <text evidence="8">Transiently phosphorylated on a His residue during the reaction cycle. Phosphorylation strongly increases the affinity for substrates and increases the rate of nicotinate D-ribonucleotide production. Dephosphorylation regenerates the low-affinity form of the enzyme, leading to product release.</text>
</comment>
<dbReference type="EMBL" id="LSSM01003213">
    <property type="protein sequence ID" value="OMJ18667.1"/>
    <property type="molecule type" value="Genomic_DNA"/>
</dbReference>
<dbReference type="PIRSF" id="PIRSF000484">
    <property type="entry name" value="NAPRT"/>
    <property type="match status" value="1"/>
</dbReference>
<keyword evidence="11" id="KW-0328">Glycosyltransferase</keyword>
<dbReference type="Pfam" id="PF17767">
    <property type="entry name" value="NAPRTase_N"/>
    <property type="match status" value="1"/>
</dbReference>
<dbReference type="AlphaFoldDB" id="A0A1R1XVH7"/>
<comment type="catalytic activity">
    <reaction evidence="7 8">
        <text>5-phospho-alpha-D-ribose 1-diphosphate + nicotinate + ATP + H2O = nicotinate beta-D-ribonucleotide + ADP + phosphate + diphosphate</text>
        <dbReference type="Rhea" id="RHEA:36163"/>
        <dbReference type="ChEBI" id="CHEBI:15377"/>
        <dbReference type="ChEBI" id="CHEBI:30616"/>
        <dbReference type="ChEBI" id="CHEBI:32544"/>
        <dbReference type="ChEBI" id="CHEBI:33019"/>
        <dbReference type="ChEBI" id="CHEBI:43474"/>
        <dbReference type="ChEBI" id="CHEBI:57502"/>
        <dbReference type="ChEBI" id="CHEBI:58017"/>
        <dbReference type="ChEBI" id="CHEBI:456216"/>
        <dbReference type="EC" id="6.3.4.21"/>
    </reaction>
</comment>
<evidence type="ECO:0000259" key="10">
    <source>
        <dbReference type="Pfam" id="PF17767"/>
    </source>
</evidence>
<evidence type="ECO:0000256" key="7">
    <source>
        <dbReference type="ARBA" id="ARBA00048668"/>
    </source>
</evidence>
<evidence type="ECO:0000313" key="11">
    <source>
        <dbReference type="EMBL" id="OMJ18667.1"/>
    </source>
</evidence>
<feature type="domain" description="Nicotinate/nicotinamide phosphoribosyltransferase" evidence="9">
    <location>
        <begin position="184"/>
        <end position="422"/>
    </location>
</feature>
<dbReference type="GO" id="GO:0005829">
    <property type="term" value="C:cytosol"/>
    <property type="evidence" value="ECO:0007669"/>
    <property type="project" value="TreeGrafter"/>
</dbReference>
<keyword evidence="6 8" id="KW-0662">Pyridine nucleotide biosynthesis</keyword>
<dbReference type="InterPro" id="IPR041525">
    <property type="entry name" value="N/Namide_PRibTrfase"/>
</dbReference>
<dbReference type="InterPro" id="IPR036068">
    <property type="entry name" value="Nicotinate_pribotase-like_C"/>
</dbReference>
<reference evidence="12" key="1">
    <citation type="submission" date="2017-01" db="EMBL/GenBank/DDBJ databases">
        <authorList>
            <person name="Wang Y."/>
            <person name="White M."/>
            <person name="Kvist S."/>
            <person name="Moncalvo J.-M."/>
        </authorList>
    </citation>
    <scope>NUCLEOTIDE SEQUENCE [LARGE SCALE GENOMIC DNA]</scope>
    <source>
        <strain evidence="12">ID-206-W2</strain>
    </source>
</reference>
<evidence type="ECO:0000256" key="1">
    <source>
        <dbReference type="ARBA" id="ARBA00004952"/>
    </source>
</evidence>
<evidence type="ECO:0000313" key="12">
    <source>
        <dbReference type="Proteomes" id="UP000187429"/>
    </source>
</evidence>
<dbReference type="InterPro" id="IPR006406">
    <property type="entry name" value="Nic_PRibTrfase"/>
</dbReference>
<keyword evidence="12" id="KW-1185">Reference proteome</keyword>
<evidence type="ECO:0000256" key="6">
    <source>
        <dbReference type="ARBA" id="ARBA00022642"/>
    </source>
</evidence>
<evidence type="ECO:0000256" key="8">
    <source>
        <dbReference type="RuleBase" id="RU003838"/>
    </source>
</evidence>
<dbReference type="InterPro" id="IPR040727">
    <property type="entry name" value="NAPRTase_N"/>
</dbReference>
<dbReference type="UniPathway" id="UPA00253">
    <property type="reaction ID" value="UER00457"/>
</dbReference>
<sequence length="438" mass="49149">MQMAVLEHYPNVPVKYSFINRNSDMKLNFPAFEWLSKNIKDFSNIKLKSEEYEFLKSKCPYLSEEYLEYLKRFEFNPNEDIELYFVIETNDQLQFGSEGSKSTTKQYISSKNVSNATDDIKSSSGNIELTVNGLWHSVILYEIPLLSLISEAYFKFVDTDWNMDNQAQNFRDKAMQMLSAGCIFSEFGTRRRRSFKVHDLIINELSQISKLSAKQSLLVEASSSTAADAPAYGKVLGTSNVYLAKKYDLMPSGTVGHEWTMGIAALENTFATGNKLALYKWHASFKGKLGIALTDTFGIKSFFENFDYFLSNNYVGIRHDSGNPLNLIESAINHYKSLNIDYKNKQIVFSDSLNTSSAIQLNKICCKSGIGCAFGIGTFFTNDFKKASHPSSKSPAMNIVIKLVECGGIGCVKLSDDPGKHTGIKSDINRALLELGLK</sequence>
<keyword evidence="11" id="KW-0808">Transferase</keyword>